<dbReference type="EMBL" id="KI913198">
    <property type="protein sequence ID" value="ETV67430.1"/>
    <property type="molecule type" value="Genomic_DNA"/>
</dbReference>
<evidence type="ECO:0008006" key="2">
    <source>
        <dbReference type="Google" id="ProtNLM"/>
    </source>
</evidence>
<dbReference type="VEuPathDB" id="FungiDB:H257_16406"/>
<reference evidence="1" key="1">
    <citation type="submission" date="2013-12" db="EMBL/GenBank/DDBJ databases">
        <title>The Genome Sequence of Aphanomyces astaci APO3.</title>
        <authorList>
            <consortium name="The Broad Institute Genomics Platform"/>
            <person name="Russ C."/>
            <person name="Tyler B."/>
            <person name="van West P."/>
            <person name="Dieguez-Uribeondo J."/>
            <person name="Young S.K."/>
            <person name="Zeng Q."/>
            <person name="Gargeya S."/>
            <person name="Fitzgerald M."/>
            <person name="Abouelleil A."/>
            <person name="Alvarado L."/>
            <person name="Chapman S.B."/>
            <person name="Gainer-Dewar J."/>
            <person name="Goldberg J."/>
            <person name="Griggs A."/>
            <person name="Gujja S."/>
            <person name="Hansen M."/>
            <person name="Howarth C."/>
            <person name="Imamovic A."/>
            <person name="Ireland A."/>
            <person name="Larimer J."/>
            <person name="McCowan C."/>
            <person name="Murphy C."/>
            <person name="Pearson M."/>
            <person name="Poon T.W."/>
            <person name="Priest M."/>
            <person name="Roberts A."/>
            <person name="Saif S."/>
            <person name="Shea T."/>
            <person name="Sykes S."/>
            <person name="Wortman J."/>
            <person name="Nusbaum C."/>
            <person name="Birren B."/>
        </authorList>
    </citation>
    <scope>NUCLEOTIDE SEQUENCE [LARGE SCALE GENOMIC DNA]</scope>
    <source>
        <strain evidence="1">APO3</strain>
    </source>
</reference>
<gene>
    <name evidence="1" type="ORF">H257_16406</name>
</gene>
<organism evidence="1">
    <name type="scientific">Aphanomyces astaci</name>
    <name type="common">Crayfish plague agent</name>
    <dbReference type="NCBI Taxonomy" id="112090"/>
    <lineage>
        <taxon>Eukaryota</taxon>
        <taxon>Sar</taxon>
        <taxon>Stramenopiles</taxon>
        <taxon>Oomycota</taxon>
        <taxon>Saprolegniomycetes</taxon>
        <taxon>Saprolegniales</taxon>
        <taxon>Verrucalvaceae</taxon>
        <taxon>Aphanomyces</taxon>
    </lineage>
</organism>
<dbReference type="OrthoDB" id="10567651at2759"/>
<evidence type="ECO:0000313" key="1">
    <source>
        <dbReference type="EMBL" id="ETV67430.1"/>
    </source>
</evidence>
<accession>W4FIW2</accession>
<dbReference type="RefSeq" id="XP_009843121.1">
    <property type="nucleotide sequence ID" value="XM_009844819.1"/>
</dbReference>
<protein>
    <recommendedName>
        <fullName evidence="2">MULE transposase domain-containing protein</fullName>
    </recommendedName>
</protein>
<dbReference type="AlphaFoldDB" id="W4FIW2"/>
<dbReference type="GeneID" id="20818402"/>
<proteinExistence type="predicted"/>
<name>W4FIW2_APHAT</name>
<sequence>MYTTFFNTDLVPAIASIDHTGYIMAALTSKWPAIRIISCYIHLKRNVRRHKHLLINNDNYDKVKGDMHMWLARTWHQFQIISTTYMWTWSTKLGEVTFSQWFNETYLTPPWDLWFSTASGCTGVVAHQQHIERHHKGIKTLRALTSVVLQHTIPRVLVSDQIATDTSPGLWAACPISTEVLEKALTLQSSINHLIDSTNTHNLVRSTEKSIKDVLLSLHAVTVNTDVHIRDDMLALTPFKFDELVYCAKILLKWLALLAHSGVLGNHRWFQHRCKTADIAAAKTERKAATSTRWSVS</sequence>